<gene>
    <name evidence="2" type="ORF">O181_024621</name>
</gene>
<feature type="region of interest" description="Disordered" evidence="1">
    <location>
        <begin position="18"/>
        <end position="46"/>
    </location>
</feature>
<proteinExistence type="predicted"/>
<accession>A0A9Q3CH27</accession>
<evidence type="ECO:0000256" key="1">
    <source>
        <dbReference type="SAM" id="MobiDB-lite"/>
    </source>
</evidence>
<dbReference type="Proteomes" id="UP000765509">
    <property type="component" value="Unassembled WGS sequence"/>
</dbReference>
<dbReference type="EMBL" id="AVOT02007904">
    <property type="protein sequence ID" value="MBW0484906.1"/>
    <property type="molecule type" value="Genomic_DNA"/>
</dbReference>
<protein>
    <submittedName>
        <fullName evidence="2">Uncharacterized protein</fullName>
    </submittedName>
</protein>
<sequence>MPPKFLLYITMSSNAMGGSPSAFHRKNSGSSSHNPPAEGESILNSNEENYVNIHTDSTGKQCIFLQDLERFGIEDSVAQNSSQEGQEEIASGGVIL</sequence>
<comment type="caution">
    <text evidence="2">The sequence shown here is derived from an EMBL/GenBank/DDBJ whole genome shotgun (WGS) entry which is preliminary data.</text>
</comment>
<feature type="region of interest" description="Disordered" evidence="1">
    <location>
        <begin position="76"/>
        <end position="96"/>
    </location>
</feature>
<evidence type="ECO:0000313" key="2">
    <source>
        <dbReference type="EMBL" id="MBW0484906.1"/>
    </source>
</evidence>
<dbReference type="AlphaFoldDB" id="A0A9Q3CH27"/>
<reference evidence="2" key="1">
    <citation type="submission" date="2021-03" db="EMBL/GenBank/DDBJ databases">
        <title>Draft genome sequence of rust myrtle Austropuccinia psidii MF-1, a brazilian biotype.</title>
        <authorList>
            <person name="Quecine M.C."/>
            <person name="Pachon D.M.R."/>
            <person name="Bonatelli M.L."/>
            <person name="Correr F.H."/>
            <person name="Franceschini L.M."/>
            <person name="Leite T.F."/>
            <person name="Margarido G.R.A."/>
            <person name="Almeida C.A."/>
            <person name="Ferrarezi J.A."/>
            <person name="Labate C.A."/>
        </authorList>
    </citation>
    <scope>NUCLEOTIDE SEQUENCE</scope>
    <source>
        <strain evidence="2">MF-1</strain>
    </source>
</reference>
<organism evidence="2 3">
    <name type="scientific">Austropuccinia psidii MF-1</name>
    <dbReference type="NCBI Taxonomy" id="1389203"/>
    <lineage>
        <taxon>Eukaryota</taxon>
        <taxon>Fungi</taxon>
        <taxon>Dikarya</taxon>
        <taxon>Basidiomycota</taxon>
        <taxon>Pucciniomycotina</taxon>
        <taxon>Pucciniomycetes</taxon>
        <taxon>Pucciniales</taxon>
        <taxon>Sphaerophragmiaceae</taxon>
        <taxon>Austropuccinia</taxon>
    </lineage>
</organism>
<evidence type="ECO:0000313" key="3">
    <source>
        <dbReference type="Proteomes" id="UP000765509"/>
    </source>
</evidence>
<name>A0A9Q3CH27_9BASI</name>
<keyword evidence="3" id="KW-1185">Reference proteome</keyword>